<accession>A0A4Y7JD98</accession>
<dbReference type="InterPro" id="IPR001179">
    <property type="entry name" value="PPIase_FKBP_dom"/>
</dbReference>
<protein>
    <recommendedName>
        <fullName evidence="2 5">peptidylprolyl isomerase</fullName>
        <ecNumber evidence="2 5">5.2.1.8</ecNumber>
    </recommendedName>
</protein>
<evidence type="ECO:0000313" key="8">
    <source>
        <dbReference type="EMBL" id="RZC57768.1"/>
    </source>
</evidence>
<dbReference type="Pfam" id="PF17800">
    <property type="entry name" value="NPL"/>
    <property type="match status" value="1"/>
</dbReference>
<keyword evidence="9" id="KW-1185">Reference proteome</keyword>
<evidence type="ECO:0000256" key="3">
    <source>
        <dbReference type="ARBA" id="ARBA00023110"/>
    </source>
</evidence>
<feature type="compositionally biased region" description="Polar residues" evidence="6">
    <location>
        <begin position="318"/>
        <end position="327"/>
    </location>
</feature>
<feature type="region of interest" description="Disordered" evidence="6">
    <location>
        <begin position="126"/>
        <end position="371"/>
    </location>
</feature>
<dbReference type="SUPFAM" id="SSF54534">
    <property type="entry name" value="FKBP-like"/>
    <property type="match status" value="1"/>
</dbReference>
<keyword evidence="3 5" id="KW-0697">Rotamase</keyword>
<dbReference type="PANTHER" id="PTHR43811">
    <property type="entry name" value="FKBP-TYPE PEPTIDYL-PROLYL CIS-TRANS ISOMERASE FKPA"/>
    <property type="match status" value="1"/>
</dbReference>
<dbReference type="OrthoDB" id="1902587at2759"/>
<dbReference type="Gramene" id="RZC57768">
    <property type="protein sequence ID" value="RZC57768"/>
    <property type="gene ID" value="C5167_005071"/>
</dbReference>
<evidence type="ECO:0000313" key="9">
    <source>
        <dbReference type="Proteomes" id="UP000316621"/>
    </source>
</evidence>
<feature type="domain" description="PPIase FKBP-type" evidence="7">
    <location>
        <begin position="441"/>
        <end position="526"/>
    </location>
</feature>
<sequence length="526" mass="58454">MAFWGVHLQPGKPFTHRFDKPKGRIRISQATLGAGTSKEMSAVQCTVGNKDPILLCAFLPSKKVSCPLDLEFEEEVDVVFTVTGPRSAYLAGFYMRNSSSEKVITENKIVEAGGDCGTRADRSKIHAAHVSDEGTSHDQKKRKMTEAQKSIENANTEDDGKQMSEHQESIAANVSDEGYKHERKKKKKMTEAQKSIENANTEDDGKQMSELQESIAAHVSDEGYKHERKKKKMTEAQKSIEDAITGDEEKQMSEPLESNKTTSTEEEENKMIESQESIAAHFNDEGNRRVQKKKKMSEVQNSIENGNTDDELKKMTEAQKSIENSNTADDEKKMSEPQKSIENANTKDDEKKMSEPQESIKTANTEDGEKKMIEAEESIKTAIIEDEQNKMNEDQESIKTAITEEGVMKEVIPLQEKSFSNGMVITDLAYGKGEGEGAFPGSRVTVNYISYRDGKVIDSKLDGSFKFRLGAKKVIKGLDVGINGMRVGDKRRLTIPPSMTTDGKEGFAAGKGKSYLICDVELVNIK</sequence>
<dbReference type="Gene3D" id="3.10.50.40">
    <property type="match status" value="1"/>
</dbReference>
<dbReference type="PROSITE" id="PS50059">
    <property type="entry name" value="FKBP_PPIASE"/>
    <property type="match status" value="1"/>
</dbReference>
<gene>
    <name evidence="8" type="ORF">C5167_005071</name>
</gene>
<dbReference type="EC" id="5.2.1.8" evidence="2 5"/>
<evidence type="ECO:0000256" key="6">
    <source>
        <dbReference type="SAM" id="MobiDB-lite"/>
    </source>
</evidence>
<name>A0A4Y7JD98_PAPSO</name>
<dbReference type="Gene3D" id="2.60.120.340">
    <property type="entry name" value="Nucleoplasmin core domain"/>
    <property type="match status" value="1"/>
</dbReference>
<feature type="compositionally biased region" description="Basic and acidic residues" evidence="6">
    <location>
        <begin position="233"/>
        <end position="252"/>
    </location>
</feature>
<dbReference type="InterPro" id="IPR046357">
    <property type="entry name" value="PPIase_dom_sf"/>
</dbReference>
<dbReference type="STRING" id="3469.A0A4Y7JD98"/>
<dbReference type="EMBL" id="CM010718">
    <property type="protein sequence ID" value="RZC57768.1"/>
    <property type="molecule type" value="Genomic_DNA"/>
</dbReference>
<dbReference type="InterPro" id="IPR041232">
    <property type="entry name" value="NPL"/>
</dbReference>
<evidence type="ECO:0000256" key="2">
    <source>
        <dbReference type="ARBA" id="ARBA00013194"/>
    </source>
</evidence>
<dbReference type="AlphaFoldDB" id="A0A4Y7JD98"/>
<dbReference type="PANTHER" id="PTHR43811:SF19">
    <property type="entry name" value="39 KDA FK506-BINDING NUCLEAR PROTEIN"/>
    <property type="match status" value="1"/>
</dbReference>
<dbReference type="GO" id="GO:0003755">
    <property type="term" value="F:peptidyl-prolyl cis-trans isomerase activity"/>
    <property type="evidence" value="ECO:0007669"/>
    <property type="project" value="UniProtKB-KW"/>
</dbReference>
<evidence type="ECO:0000256" key="4">
    <source>
        <dbReference type="ARBA" id="ARBA00023235"/>
    </source>
</evidence>
<comment type="catalytic activity">
    <reaction evidence="1 5">
        <text>[protein]-peptidylproline (omega=180) = [protein]-peptidylproline (omega=0)</text>
        <dbReference type="Rhea" id="RHEA:16237"/>
        <dbReference type="Rhea" id="RHEA-COMP:10747"/>
        <dbReference type="Rhea" id="RHEA-COMP:10748"/>
        <dbReference type="ChEBI" id="CHEBI:83833"/>
        <dbReference type="ChEBI" id="CHEBI:83834"/>
        <dbReference type="EC" id="5.2.1.8"/>
    </reaction>
</comment>
<dbReference type="Proteomes" id="UP000316621">
    <property type="component" value="Chromosome 4"/>
</dbReference>
<keyword evidence="4 5" id="KW-0413">Isomerase</keyword>
<evidence type="ECO:0000256" key="1">
    <source>
        <dbReference type="ARBA" id="ARBA00000971"/>
    </source>
</evidence>
<organism evidence="8 9">
    <name type="scientific">Papaver somniferum</name>
    <name type="common">Opium poppy</name>
    <dbReference type="NCBI Taxonomy" id="3469"/>
    <lineage>
        <taxon>Eukaryota</taxon>
        <taxon>Viridiplantae</taxon>
        <taxon>Streptophyta</taxon>
        <taxon>Embryophyta</taxon>
        <taxon>Tracheophyta</taxon>
        <taxon>Spermatophyta</taxon>
        <taxon>Magnoliopsida</taxon>
        <taxon>Ranunculales</taxon>
        <taxon>Papaveraceae</taxon>
        <taxon>Papaveroideae</taxon>
        <taxon>Papaver</taxon>
    </lineage>
</organism>
<reference evidence="8 9" key="1">
    <citation type="journal article" date="2018" name="Science">
        <title>The opium poppy genome and morphinan production.</title>
        <authorList>
            <person name="Guo L."/>
            <person name="Winzer T."/>
            <person name="Yang X."/>
            <person name="Li Y."/>
            <person name="Ning Z."/>
            <person name="He Z."/>
            <person name="Teodor R."/>
            <person name="Lu Y."/>
            <person name="Bowser T.A."/>
            <person name="Graham I.A."/>
            <person name="Ye K."/>
        </authorList>
    </citation>
    <scope>NUCLEOTIDE SEQUENCE [LARGE SCALE GENOMIC DNA]</scope>
    <source>
        <strain evidence="9">cv. HN1</strain>
        <tissue evidence="8">Leaves</tissue>
    </source>
</reference>
<proteinExistence type="predicted"/>
<evidence type="ECO:0000256" key="5">
    <source>
        <dbReference type="PROSITE-ProRule" id="PRU00277"/>
    </source>
</evidence>
<feature type="compositionally biased region" description="Polar residues" evidence="6">
    <location>
        <begin position="356"/>
        <end position="365"/>
    </location>
</feature>
<feature type="compositionally biased region" description="Basic and acidic residues" evidence="6">
    <location>
        <begin position="158"/>
        <end position="168"/>
    </location>
</feature>
<dbReference type="Pfam" id="PF00254">
    <property type="entry name" value="FKBP_C"/>
    <property type="match status" value="1"/>
</dbReference>
<feature type="compositionally biased region" description="Basic and acidic residues" evidence="6">
    <location>
        <begin position="126"/>
        <end position="138"/>
    </location>
</feature>
<feature type="compositionally biased region" description="Basic and acidic residues" evidence="6">
    <location>
        <begin position="345"/>
        <end position="355"/>
    </location>
</feature>
<evidence type="ECO:0000259" key="7">
    <source>
        <dbReference type="PROSITE" id="PS50059"/>
    </source>
</evidence>